<proteinExistence type="predicted"/>
<dbReference type="Proteomes" id="UP001237843">
    <property type="component" value="Unassembled WGS sequence"/>
</dbReference>
<dbReference type="AlphaFoldDB" id="A0AAW6VRK1"/>
<dbReference type="RefSeq" id="WP_284074920.1">
    <property type="nucleotide sequence ID" value="NZ_JAQTJH010000012.1"/>
</dbReference>
<name>A0AAW6VRK1_9BACT</name>
<evidence type="ECO:0000313" key="1">
    <source>
        <dbReference type="EMBL" id="MDK2062754.1"/>
    </source>
</evidence>
<evidence type="ECO:0000313" key="2">
    <source>
        <dbReference type="Proteomes" id="UP001237843"/>
    </source>
</evidence>
<reference evidence="1" key="1">
    <citation type="journal article" date="2023" name="Antibiotics">
        <title>Genomic Characterization of Antibiotic-Resistant Campylobacterales Isolated from Chilean Poultry Meat.</title>
        <authorList>
            <person name="Concha-Toloza M."/>
            <person name="Lopez-Cantillo M."/>
            <person name="Molina-Mora J.A."/>
            <person name="Collado L."/>
        </authorList>
    </citation>
    <scope>NUCLEOTIDE SEQUENCE</scope>
    <source>
        <strain evidence="1">FR1p273A</strain>
    </source>
</reference>
<accession>A0AAW6VRK1</accession>
<reference evidence="1" key="2">
    <citation type="submission" date="2023-02" db="EMBL/GenBank/DDBJ databases">
        <authorList>
            <person name="Concha-Toloza M."/>
            <person name="Lopez-Cantillo M."/>
            <person name="Molina-Mora J."/>
            <person name="Collado L."/>
        </authorList>
    </citation>
    <scope>NUCLEOTIDE SEQUENCE</scope>
    <source>
        <strain evidence="1">FR1p273A</strain>
    </source>
</reference>
<sequence>MKEEPIYKMDQEGIQKILKLTNQEFQNLKRVFNIQTKEPLSFNQTRGFISYLQKASKTNIKIEDLNLKDFKPVENLQITKEILDIPEPKKIKIYKEKRQKVVLKNKTDMNLFKTHEEAAIAYRIENKNIYWATNSFEIDKTQKFDNSGSFSFNFKKIKKLNPKGKIFLFTDNSYYEKVTVNSRKKIAFTPEQDKKILDYYNSDFYKYRKVENGKTYSMKDLQEDLKIKDRKIIAQRASELGFTNFITPKNGNEYSEEELQILKENVGKITTKKIQQLLKEKGYQKSIVSINVKLTRLNLSLKLDGTNDLTLTLLSKALGVDPHAITDNRNLMAKVNPEKTNKELIFTREKLKNYIIENPYDLNFGKIDNKFLIELLTGDDSE</sequence>
<protein>
    <submittedName>
        <fullName evidence="1">Uncharacterized protein</fullName>
    </submittedName>
</protein>
<comment type="caution">
    <text evidence="1">The sequence shown here is derived from an EMBL/GenBank/DDBJ whole genome shotgun (WGS) entry which is preliminary data.</text>
</comment>
<dbReference type="EMBL" id="JAQTJH010000012">
    <property type="protein sequence ID" value="MDK2062754.1"/>
    <property type="molecule type" value="Genomic_DNA"/>
</dbReference>
<organism evidence="1 2">
    <name type="scientific">Aliarcobacter butzleri</name>
    <dbReference type="NCBI Taxonomy" id="28197"/>
    <lineage>
        <taxon>Bacteria</taxon>
        <taxon>Pseudomonadati</taxon>
        <taxon>Campylobacterota</taxon>
        <taxon>Epsilonproteobacteria</taxon>
        <taxon>Campylobacterales</taxon>
        <taxon>Arcobacteraceae</taxon>
        <taxon>Aliarcobacter</taxon>
    </lineage>
</organism>
<gene>
    <name evidence="1" type="ORF">PT520_09520</name>
</gene>